<evidence type="ECO:0000256" key="1">
    <source>
        <dbReference type="ARBA" id="ARBA00001782"/>
    </source>
</evidence>
<dbReference type="InterPro" id="IPR013785">
    <property type="entry name" value="Aldolase_TIM"/>
</dbReference>
<evidence type="ECO:0000256" key="6">
    <source>
        <dbReference type="ARBA" id="ARBA00009541"/>
    </source>
</evidence>
<dbReference type="PROSITE" id="PS01085">
    <property type="entry name" value="RIBUL_P_3_EPIMER_1"/>
    <property type="match status" value="1"/>
</dbReference>
<dbReference type="AlphaFoldDB" id="A0A0W0ZCC9"/>
<dbReference type="GO" id="GO:0006098">
    <property type="term" value="P:pentose-phosphate shunt"/>
    <property type="evidence" value="ECO:0007669"/>
    <property type="project" value="UniProtKB-UniRule"/>
</dbReference>
<comment type="similarity">
    <text evidence="6 10 11">Belongs to the ribulose-phosphate 3-epimerase family.</text>
</comment>
<evidence type="ECO:0000256" key="10">
    <source>
        <dbReference type="HAMAP-Rule" id="MF_02227"/>
    </source>
</evidence>
<feature type="binding site" evidence="10 14">
    <location>
        <position position="8"/>
    </location>
    <ligand>
        <name>substrate</name>
    </ligand>
</feature>
<evidence type="ECO:0000313" key="16">
    <source>
        <dbReference type="Proteomes" id="UP000054926"/>
    </source>
</evidence>
<keyword evidence="8 10" id="KW-0479">Metal-binding</keyword>
<dbReference type="Pfam" id="PF00834">
    <property type="entry name" value="Ribul_P_3_epim"/>
    <property type="match status" value="1"/>
</dbReference>
<dbReference type="GO" id="GO:0046872">
    <property type="term" value="F:metal ion binding"/>
    <property type="evidence" value="ECO:0007669"/>
    <property type="project" value="UniProtKB-UniRule"/>
</dbReference>
<dbReference type="GO" id="GO:0005737">
    <property type="term" value="C:cytoplasm"/>
    <property type="evidence" value="ECO:0007669"/>
    <property type="project" value="UniProtKB-ARBA"/>
</dbReference>
<dbReference type="GO" id="GO:0004750">
    <property type="term" value="F:D-ribulose-phosphate 3-epimerase activity"/>
    <property type="evidence" value="ECO:0007669"/>
    <property type="project" value="UniProtKB-UniRule"/>
</dbReference>
<dbReference type="InterPro" id="IPR011060">
    <property type="entry name" value="RibuloseP-bd_barrel"/>
</dbReference>
<dbReference type="CDD" id="cd00429">
    <property type="entry name" value="RPE"/>
    <property type="match status" value="1"/>
</dbReference>
<gene>
    <name evidence="10 15" type="primary">rpe</name>
    <name evidence="15" type="ORF">Lste_3056</name>
</gene>
<dbReference type="EC" id="5.1.3.1" evidence="7 10"/>
<feature type="binding site" evidence="10 14">
    <location>
        <position position="67"/>
    </location>
    <ligand>
        <name>substrate</name>
    </ligand>
</feature>
<dbReference type="RefSeq" id="WP_058511901.1">
    <property type="nucleotide sequence ID" value="NZ_DAIOMV010000004.1"/>
</dbReference>
<proteinExistence type="inferred from homology"/>
<dbReference type="FunFam" id="3.20.20.70:FF:000004">
    <property type="entry name" value="Ribulose-phosphate 3-epimerase"/>
    <property type="match status" value="1"/>
</dbReference>
<dbReference type="Proteomes" id="UP000054926">
    <property type="component" value="Unassembled WGS sequence"/>
</dbReference>
<comment type="cofactor">
    <cofactor evidence="4">
        <name>Zn(2+)</name>
        <dbReference type="ChEBI" id="CHEBI:29105"/>
    </cofactor>
</comment>
<dbReference type="SUPFAM" id="SSF51366">
    <property type="entry name" value="Ribulose-phoshate binding barrel"/>
    <property type="match status" value="1"/>
</dbReference>
<comment type="cofactor">
    <cofactor evidence="5">
        <name>Fe(2+)</name>
        <dbReference type="ChEBI" id="CHEBI:29033"/>
    </cofactor>
</comment>
<comment type="caution">
    <text evidence="15">The sequence shown here is derived from an EMBL/GenBank/DDBJ whole genome shotgun (WGS) entry which is preliminary data.</text>
</comment>
<evidence type="ECO:0000256" key="11">
    <source>
        <dbReference type="PIRNR" id="PIRNR001461"/>
    </source>
</evidence>
<comment type="pathway">
    <text evidence="10">Carbohydrate degradation.</text>
</comment>
<dbReference type="PATRIC" id="fig|947033.5.peg.3238"/>
<keyword evidence="13" id="KW-0862">Zinc</keyword>
<comment type="cofactor">
    <cofactor evidence="10 13">
        <name>a divalent metal cation</name>
        <dbReference type="ChEBI" id="CHEBI:60240"/>
    </cofactor>
    <text evidence="10 13">Binds 1 divalent metal cation per subunit.</text>
</comment>
<comment type="cofactor">
    <cofactor evidence="3">
        <name>Co(2+)</name>
        <dbReference type="ChEBI" id="CHEBI:48828"/>
    </cofactor>
</comment>
<dbReference type="NCBIfam" id="TIGR01163">
    <property type="entry name" value="rpe"/>
    <property type="match status" value="1"/>
</dbReference>
<dbReference type="STRING" id="947033.Lste_3056"/>
<keyword evidence="16" id="KW-1185">Reference proteome</keyword>
<sequence>MTYHILPSILSADLTCLGNEVEAVMNAGADFIHFDVMDNHYVPNLTFGPAFCEALLKRFPKLPIDVHLMAEPVDTLIEAFGKAGAKRISIHPDATIHLDRSLKLIKDLGCEAGLVLNPATPIEVLTWCAHKLDFVLVMTVNPGFGGQKIITEIIDKIPQIRKLYPHIDLCVDGGVTIENIATLARAGANQFVAGAAVFKSKNYKETIDSMRQQLDSVTKG</sequence>
<dbReference type="Gene3D" id="3.20.20.70">
    <property type="entry name" value="Aldolase class I"/>
    <property type="match status" value="1"/>
</dbReference>
<feature type="binding site" evidence="14">
    <location>
        <position position="174"/>
    </location>
    <ligand>
        <name>substrate</name>
    </ligand>
</feature>
<feature type="binding site" evidence="10 13">
    <location>
        <position position="35"/>
    </location>
    <ligand>
        <name>a divalent metal cation</name>
        <dbReference type="ChEBI" id="CHEBI:60240"/>
    </ligand>
</feature>
<evidence type="ECO:0000256" key="4">
    <source>
        <dbReference type="ARBA" id="ARBA00001947"/>
    </source>
</evidence>
<keyword evidence="9 10" id="KW-0413">Isomerase</keyword>
<feature type="binding site" evidence="10">
    <location>
        <begin position="172"/>
        <end position="174"/>
    </location>
    <ligand>
        <name>substrate</name>
    </ligand>
</feature>
<feature type="active site" description="Proton acceptor" evidence="10 12">
    <location>
        <position position="35"/>
    </location>
</feature>
<evidence type="ECO:0000256" key="5">
    <source>
        <dbReference type="ARBA" id="ARBA00001954"/>
    </source>
</evidence>
<feature type="binding site" evidence="10 13">
    <location>
        <position position="172"/>
    </location>
    <ligand>
        <name>a divalent metal cation</name>
        <dbReference type="ChEBI" id="CHEBI:60240"/>
    </ligand>
</feature>
<protein>
    <recommendedName>
        <fullName evidence="7 10">Ribulose-phosphate 3-epimerase</fullName>
        <ecNumber evidence="7 10">5.1.3.1</ecNumber>
    </recommendedName>
</protein>
<evidence type="ECO:0000256" key="13">
    <source>
        <dbReference type="PIRSR" id="PIRSR001461-2"/>
    </source>
</evidence>
<keyword evidence="10 11" id="KW-0119">Carbohydrate metabolism</keyword>
<dbReference type="InterPro" id="IPR000056">
    <property type="entry name" value="Ribul_P_3_epim-like"/>
</dbReference>
<organism evidence="15 16">
    <name type="scientific">Legionella steelei</name>
    <dbReference type="NCBI Taxonomy" id="947033"/>
    <lineage>
        <taxon>Bacteria</taxon>
        <taxon>Pseudomonadati</taxon>
        <taxon>Pseudomonadota</taxon>
        <taxon>Gammaproteobacteria</taxon>
        <taxon>Legionellales</taxon>
        <taxon>Legionellaceae</taxon>
        <taxon>Legionella</taxon>
    </lineage>
</organism>
<evidence type="ECO:0000256" key="3">
    <source>
        <dbReference type="ARBA" id="ARBA00001941"/>
    </source>
</evidence>
<feature type="binding site" evidence="10 13">
    <location>
        <position position="33"/>
    </location>
    <ligand>
        <name>a divalent metal cation</name>
        <dbReference type="ChEBI" id="CHEBI:60240"/>
    </ligand>
</feature>
<dbReference type="NCBIfam" id="NF004076">
    <property type="entry name" value="PRK05581.1-4"/>
    <property type="match status" value="1"/>
</dbReference>
<comment type="catalytic activity">
    <reaction evidence="1 10 11">
        <text>D-ribulose 5-phosphate = D-xylulose 5-phosphate</text>
        <dbReference type="Rhea" id="RHEA:13677"/>
        <dbReference type="ChEBI" id="CHEBI:57737"/>
        <dbReference type="ChEBI" id="CHEBI:58121"/>
        <dbReference type="EC" id="5.1.3.1"/>
    </reaction>
</comment>
<evidence type="ECO:0000256" key="7">
    <source>
        <dbReference type="ARBA" id="ARBA00013188"/>
    </source>
</evidence>
<comment type="function">
    <text evidence="10">Catalyzes the reversible epimerization of D-ribulose 5-phosphate to D-xylulose 5-phosphate.</text>
</comment>
<evidence type="ECO:0000256" key="12">
    <source>
        <dbReference type="PIRSR" id="PIRSR001461-1"/>
    </source>
</evidence>
<comment type="caution">
    <text evidence="10">Lacks conserved residue(s) required for the propagation of feature annotation.</text>
</comment>
<reference evidence="15 16" key="1">
    <citation type="submission" date="2015-11" db="EMBL/GenBank/DDBJ databases">
        <title>Genomic analysis of 38 Legionella species identifies large and diverse effector repertoires.</title>
        <authorList>
            <person name="Burstein D."/>
            <person name="Amaro F."/>
            <person name="Zusman T."/>
            <person name="Lifshitz Z."/>
            <person name="Cohen O."/>
            <person name="Gilbert J.A."/>
            <person name="Pupko T."/>
            <person name="Shuman H.A."/>
            <person name="Segal G."/>
        </authorList>
    </citation>
    <scope>NUCLEOTIDE SEQUENCE [LARGE SCALE GENOMIC DNA]</scope>
    <source>
        <strain evidence="15 16">IMVS3376</strain>
    </source>
</reference>
<dbReference type="InterPro" id="IPR026019">
    <property type="entry name" value="Ribul_P_3_epim"/>
</dbReference>
<evidence type="ECO:0000313" key="15">
    <source>
        <dbReference type="EMBL" id="KTD66850.1"/>
    </source>
</evidence>
<dbReference type="PIRSF" id="PIRSF001461">
    <property type="entry name" value="RPE"/>
    <property type="match status" value="1"/>
</dbReference>
<feature type="binding site" evidence="10 14">
    <location>
        <begin position="143"/>
        <end position="146"/>
    </location>
    <ligand>
        <name>substrate</name>
    </ligand>
</feature>
<keyword evidence="13" id="KW-0170">Cobalt</keyword>
<name>A0A0W0ZCC9_9GAMM</name>
<feature type="active site" description="Proton donor" evidence="10 12">
    <location>
        <position position="172"/>
    </location>
</feature>
<dbReference type="GO" id="GO:0019323">
    <property type="term" value="P:pentose catabolic process"/>
    <property type="evidence" value="ECO:0007669"/>
    <property type="project" value="UniProtKB-UniRule"/>
</dbReference>
<evidence type="ECO:0000256" key="9">
    <source>
        <dbReference type="ARBA" id="ARBA00023235"/>
    </source>
</evidence>
<evidence type="ECO:0000256" key="2">
    <source>
        <dbReference type="ARBA" id="ARBA00001936"/>
    </source>
</evidence>
<evidence type="ECO:0000256" key="14">
    <source>
        <dbReference type="PIRSR" id="PIRSR001461-3"/>
    </source>
</evidence>
<feature type="binding site" evidence="10 13">
    <location>
        <position position="67"/>
    </location>
    <ligand>
        <name>a divalent metal cation</name>
        <dbReference type="ChEBI" id="CHEBI:60240"/>
    </ligand>
</feature>
<dbReference type="EMBL" id="LNYY01000021">
    <property type="protein sequence ID" value="KTD66850.1"/>
    <property type="molecule type" value="Genomic_DNA"/>
</dbReference>
<keyword evidence="13" id="KW-0464">Manganese</keyword>
<evidence type="ECO:0000256" key="8">
    <source>
        <dbReference type="ARBA" id="ARBA00022723"/>
    </source>
</evidence>
<dbReference type="HAMAP" id="MF_02227">
    <property type="entry name" value="RPE"/>
    <property type="match status" value="1"/>
</dbReference>
<dbReference type="OrthoDB" id="1645589at2"/>
<dbReference type="PANTHER" id="PTHR11749">
    <property type="entry name" value="RIBULOSE-5-PHOSPHATE-3-EPIMERASE"/>
    <property type="match status" value="1"/>
</dbReference>
<accession>A0A0W0ZCC9</accession>
<comment type="cofactor">
    <cofactor evidence="2">
        <name>Mn(2+)</name>
        <dbReference type="ChEBI" id="CHEBI:29035"/>
    </cofactor>
</comment>